<dbReference type="InterPro" id="IPR041539">
    <property type="entry name" value="CxC5"/>
</dbReference>
<evidence type="ECO:0000259" key="1">
    <source>
        <dbReference type="Pfam" id="PF18718"/>
    </source>
</evidence>
<evidence type="ECO:0000259" key="2">
    <source>
        <dbReference type="Pfam" id="PF18721"/>
    </source>
</evidence>
<evidence type="ECO:0000313" key="4">
    <source>
        <dbReference type="Proteomes" id="UP000724874"/>
    </source>
</evidence>
<feature type="domain" description="CxC5 like cysteine cluster associated with KDZ" evidence="1">
    <location>
        <begin position="79"/>
        <end position="143"/>
    </location>
</feature>
<evidence type="ECO:0008006" key="5">
    <source>
        <dbReference type="Google" id="ProtNLM"/>
    </source>
</evidence>
<accession>A0A9P5NI09</accession>
<reference evidence="3" key="1">
    <citation type="submission" date="2020-11" db="EMBL/GenBank/DDBJ databases">
        <authorList>
            <consortium name="DOE Joint Genome Institute"/>
            <person name="Ahrendt S."/>
            <person name="Riley R."/>
            <person name="Andreopoulos W."/>
            <person name="LaButti K."/>
            <person name="Pangilinan J."/>
            <person name="Ruiz-duenas F.J."/>
            <person name="Barrasa J.M."/>
            <person name="Sanchez-Garcia M."/>
            <person name="Camarero S."/>
            <person name="Miyauchi S."/>
            <person name="Serrano A."/>
            <person name="Linde D."/>
            <person name="Babiker R."/>
            <person name="Drula E."/>
            <person name="Ayuso-Fernandez I."/>
            <person name="Pacheco R."/>
            <person name="Padilla G."/>
            <person name="Ferreira P."/>
            <person name="Barriuso J."/>
            <person name="Kellner H."/>
            <person name="Castanera R."/>
            <person name="Alfaro M."/>
            <person name="Ramirez L."/>
            <person name="Pisabarro A.G."/>
            <person name="Kuo A."/>
            <person name="Tritt A."/>
            <person name="Lipzen A."/>
            <person name="He G."/>
            <person name="Yan M."/>
            <person name="Ng V."/>
            <person name="Cullen D."/>
            <person name="Martin F."/>
            <person name="Rosso M.-N."/>
            <person name="Henrissat B."/>
            <person name="Hibbett D."/>
            <person name="Martinez A.T."/>
            <person name="Grigoriev I.V."/>
        </authorList>
    </citation>
    <scope>NUCLEOTIDE SEQUENCE</scope>
    <source>
        <strain evidence="3">AH 44721</strain>
    </source>
</reference>
<name>A0A9P5NI09_GYMJU</name>
<dbReference type="InterPro" id="IPR040898">
    <property type="entry name" value="CxC6"/>
</dbReference>
<proteinExistence type="predicted"/>
<gene>
    <name evidence="3" type="ORF">CPB84DRAFT_1816137</name>
</gene>
<sequence length="483" mass="55376">MSELPNLLQLLASSGQPPIAFEWLVKFVAFVSRLKDDILLAQPASFNLVGDLHPVLPPSIQGFLWNEAQQGVLFPMDKGCKVNYHHNFRVHDGQQIYYDKIPDILQIGEHQFAERKLVNMWIIMMLLSWTSAMNCAQIYNMAHISNSPPLDWQFNLQATSDQIYDAFTILLLLEDCQAHEPNCKIPLANNHDHFCPTHSQLNQVCAIVHCLLPAVTGRKTCMLPEHEAVEKVHDDCGQARFQLKERLHRAQLAHPQDALPIELANISKLVDDDNTKEDFDFNHRGLPIPVTATPVEDPTARRKTLRAQFGHKRTHNEQLFVAPCGIIIAREMFYHAEALYSVIEMIKCTYRVPGTKPDHIFFDNNCSIAKAVKTDPFFQNVGLTVDVFHFKCKHSEKDQFCQDHCNPTAYPELLGEGKQQWYFNSSIAEQTNSWLGGYHAICREMQAHRYNFFLDEMIRRRNIMTREKLAKGGCMPGTWPLSR</sequence>
<dbReference type="Pfam" id="PF18721">
    <property type="entry name" value="CxC6"/>
    <property type="match status" value="1"/>
</dbReference>
<organism evidence="3 4">
    <name type="scientific">Gymnopilus junonius</name>
    <name type="common">Spectacular rustgill mushroom</name>
    <name type="synonym">Gymnopilus spectabilis subsp. junonius</name>
    <dbReference type="NCBI Taxonomy" id="109634"/>
    <lineage>
        <taxon>Eukaryota</taxon>
        <taxon>Fungi</taxon>
        <taxon>Dikarya</taxon>
        <taxon>Basidiomycota</taxon>
        <taxon>Agaricomycotina</taxon>
        <taxon>Agaricomycetes</taxon>
        <taxon>Agaricomycetidae</taxon>
        <taxon>Agaricales</taxon>
        <taxon>Agaricineae</taxon>
        <taxon>Hymenogastraceae</taxon>
        <taxon>Gymnopilus</taxon>
    </lineage>
</organism>
<feature type="domain" description="CxC6 like cysteine cluster associated with KDZ" evidence="2">
    <location>
        <begin position="176"/>
        <end position="231"/>
    </location>
</feature>
<keyword evidence="4" id="KW-1185">Reference proteome</keyword>
<dbReference type="Proteomes" id="UP000724874">
    <property type="component" value="Unassembled WGS sequence"/>
</dbReference>
<comment type="caution">
    <text evidence="3">The sequence shown here is derived from an EMBL/GenBank/DDBJ whole genome shotgun (WGS) entry which is preliminary data.</text>
</comment>
<dbReference type="EMBL" id="JADNYJ010000065">
    <property type="protein sequence ID" value="KAF8894187.1"/>
    <property type="molecule type" value="Genomic_DNA"/>
</dbReference>
<dbReference type="OrthoDB" id="2501483at2759"/>
<dbReference type="AlphaFoldDB" id="A0A9P5NI09"/>
<protein>
    <recommendedName>
        <fullName evidence="5">CxC6 like cysteine cluster associated with KDZ domain-containing protein</fullName>
    </recommendedName>
</protein>
<evidence type="ECO:0000313" key="3">
    <source>
        <dbReference type="EMBL" id="KAF8894187.1"/>
    </source>
</evidence>
<dbReference type="Pfam" id="PF18718">
    <property type="entry name" value="CxC5"/>
    <property type="match status" value="1"/>
</dbReference>